<feature type="compositionally biased region" description="Basic and acidic residues" evidence="2">
    <location>
        <begin position="844"/>
        <end position="867"/>
    </location>
</feature>
<feature type="region of interest" description="Disordered" evidence="2">
    <location>
        <begin position="1383"/>
        <end position="1422"/>
    </location>
</feature>
<reference evidence="5" key="2">
    <citation type="submission" date="2022-01" db="EMBL/GenBank/DDBJ databases">
        <authorList>
            <person name="Yamashiro T."/>
            <person name="Shiraishi A."/>
            <person name="Satake H."/>
            <person name="Nakayama K."/>
        </authorList>
    </citation>
    <scope>NUCLEOTIDE SEQUENCE</scope>
</reference>
<dbReference type="Proteomes" id="UP001151760">
    <property type="component" value="Unassembled WGS sequence"/>
</dbReference>
<accession>A0ABQ5H0N5</accession>
<feature type="region of interest" description="Disordered" evidence="2">
    <location>
        <begin position="843"/>
        <end position="867"/>
    </location>
</feature>
<dbReference type="Pfam" id="PF07727">
    <property type="entry name" value="RVT_2"/>
    <property type="match status" value="1"/>
</dbReference>
<feature type="region of interest" description="Disordered" evidence="2">
    <location>
        <begin position="1944"/>
        <end position="1984"/>
    </location>
</feature>
<reference evidence="5" key="1">
    <citation type="journal article" date="2022" name="Int. J. Mol. Sci.">
        <title>Draft Genome of Tanacetum Coccineum: Genomic Comparison of Closely Related Tanacetum-Family Plants.</title>
        <authorList>
            <person name="Yamashiro T."/>
            <person name="Shiraishi A."/>
            <person name="Nakayama K."/>
            <person name="Satake H."/>
        </authorList>
    </citation>
    <scope>NUCLEOTIDE SEQUENCE</scope>
</reference>
<dbReference type="InterPro" id="IPR013103">
    <property type="entry name" value="RVT_2"/>
</dbReference>
<comment type="caution">
    <text evidence="5">The sequence shown here is derived from an EMBL/GenBank/DDBJ whole genome shotgun (WGS) entry which is preliminary data.</text>
</comment>
<dbReference type="Pfam" id="PF13976">
    <property type="entry name" value="gag_pre-integrs"/>
    <property type="match status" value="1"/>
</dbReference>
<feature type="region of interest" description="Disordered" evidence="2">
    <location>
        <begin position="124"/>
        <end position="145"/>
    </location>
</feature>
<evidence type="ECO:0000259" key="4">
    <source>
        <dbReference type="Pfam" id="PF13976"/>
    </source>
</evidence>
<evidence type="ECO:0000256" key="1">
    <source>
        <dbReference type="SAM" id="Coils"/>
    </source>
</evidence>
<feature type="compositionally biased region" description="Basic and acidic residues" evidence="2">
    <location>
        <begin position="1947"/>
        <end position="1984"/>
    </location>
</feature>
<sequence length="2062" mass="234886">MLASSNYNPPYKFNWTEKTILVSEGSSETTTEGYMENYKNVSQDIRDQLNAEVEATEVNDIRAERLAPATRNRGKTIINSLPPTYDLEPTMVAEDDEMSKNKEIDKLMALISLSFRKIYKPTNNNLRTSSNTSRVNQDNTPKNNRGIRYENQRVVNVVGARENVAYHKEKMLLCKQEEAGFELNAERADWRDDTDDEPKDQGLEAHYMYMAQIQEVTPDVADNSGPIFDVEPLEKQLESVNDTYSVEKDDHNMIIDSLDMSYDREQVDQDVDDLANEHDLLGSLIEKLKCEINDSKNHNKFLETSNKALVDQLKGEIEDFKTKNKCLESSNNHFKEANNQLSKTNQLMYKDLKNFQAELDRYHDVNYVSKVAIDYAKSKGDLISYKTEYEKSFNEHTRKINDLNQTISEMKKELFAHQETISIMSQEKEAQIKFYKTREDKEIEKVIALENKVKAIDDIFLKKAQRANPRLYDIGCYNDNLALMLASESDEMIRLAQENHMNAILGAYTTLDEFTDLQCDYLDQVVKCERLEKELSKSKTMSESFEALQKHAINLEIALQQCHEQIKNDKAFKENQPKGCLKEREQHFEIQDLKAQLHDKGIAITILNSDLPPPKRTVNGVEQTYPPTTAEEKSAKKNELKARGTLLMALLNEHQLKFNSYKSDKSLMEAIEKRFGGNKESKKVQKTLLKQQYKNFNGNSSKGLNQIYDRLQKLISQLEIHRETISQEDLNLKLLRSMPSEWKTRILIWRNKPNLETLSMDDLYSNLNIYKAEVIKSSSTSQNTQNVSFVSSNITGTTNEAVKTAHGVFAANSKANASTLPNVDSLSNAVMYSFFAMADGNADNESKEISQEDRKKSRAPKYQDNRNIKTTRRTVPVDETTSKALESQCDGFGYDWSNQAEEGPTNFALMAYTSSGAYKAGLESIKARLDVYKKNEAVFEEDIKILKLDIMLSVNALIELRKKFEKATKERDDLKLTLEKFENSSKNLSKLLDIQVSDKFKTGVGFNSQGFDSQVFDSQVNDKYKIGEGYHAVPPPYTWNFMPPKPDLLLVDKDEYVFSWISDSEDENETKSKSTWRKPSFAKVEFVKSNKHVKSPRESVKKVENNKQAKYHRKNSQSPRVVSDNKGNEANVVKASACCVLRPKQKVIDHGNTQLELQEKGVIDSRCSRHKTGNMSYLSNYEEIDGGYVAFGGDPKGGKITGKGKITTDTECIVLSPDFKLLDESQVLLRVPRKNKMYSVDLKNVVPLKGLTYLFAKATLDESNLWHRMLGHINFKTMNKLVRENLVRGLPSKNFENDHTCVACQKGKQHKASCRKPALSFMRPFGCSVTILNTLYHLGSGPTWLFDIDTLTKSMNYKPVVAGNQSNGNAGTKENINAGKASVEAEKKDAEHPENEDSEMPNTKEPIVNQEKDENVNSTNNINIVSSTTPSIEYNVVDENIVIVCANDPNMPNLEKIVYSEDDEGVGAEADITNLDTHILVSHIASTRIHKDHPIEQIIGDIHSAPQTRRMTKSVTDYVARIEAIRLFLPYASFKYFVVYQMDVKSAFLYGKIEEEVYVCQPPGFEDLEFHDRVYKVEKALYGLHQAPKAWTASDTKDDVIFISEDKYVDEILKKFGFSTMKTTSTPRECLTSRVLIEGRLIVLICSGCAARLFTTVRLPLELQLLRALRFVDSHNMVAYLEKSTKNVDFDEIVDFLNANPIRYALTGTGSVSGLRRQDTILGDTPAQTRFERLSKQSNDLPLSRVNTLGSGDDSMKLNELMEICTKLSERVLALENIKTAQDLEITNLKKRVKKLEKKKNARTPQLKRRLIKVRIESSTDKSLGDQEDSSKQGRNEINQDEGISWVARQGEEEANLISWDNTQAMMEVDYELAQRLQAEEQGELTIEERSKLFVELMDRRKKHFAKLGAEEIRRKPPTKAQKRNQMCTYLRNMANYKHSSKIVEGSGKKVEGSGKKAESSGKEAVSKKRATEEISEESVKRQKVKDDAKKEELKACLEIVLKDDEAVNIFSAMLDDFDKQDVSDLYRLVKERFETTSLEGYDRLLWGDLITLFEPSEEDEI</sequence>
<feature type="coiled-coil region" evidence="1">
    <location>
        <begin position="386"/>
        <end position="420"/>
    </location>
</feature>
<feature type="coiled-coil region" evidence="1">
    <location>
        <begin position="285"/>
        <end position="330"/>
    </location>
</feature>
<dbReference type="EMBL" id="BQNB010019075">
    <property type="protein sequence ID" value="GJT81354.1"/>
    <property type="molecule type" value="Genomic_DNA"/>
</dbReference>
<evidence type="ECO:0000313" key="6">
    <source>
        <dbReference type="Proteomes" id="UP001151760"/>
    </source>
</evidence>
<evidence type="ECO:0000256" key="2">
    <source>
        <dbReference type="SAM" id="MobiDB-lite"/>
    </source>
</evidence>
<evidence type="ECO:0000313" key="5">
    <source>
        <dbReference type="EMBL" id="GJT81354.1"/>
    </source>
</evidence>
<feature type="compositionally biased region" description="Basic and acidic residues" evidence="2">
    <location>
        <begin position="1383"/>
        <end position="1395"/>
    </location>
</feature>
<keyword evidence="1" id="KW-0175">Coiled coil</keyword>
<feature type="coiled-coil region" evidence="1">
    <location>
        <begin position="957"/>
        <end position="991"/>
    </location>
</feature>
<feature type="compositionally biased region" description="Low complexity" evidence="2">
    <location>
        <begin position="124"/>
        <end position="136"/>
    </location>
</feature>
<keyword evidence="6" id="KW-1185">Reference proteome</keyword>
<dbReference type="Pfam" id="PF14223">
    <property type="entry name" value="Retrotran_gag_2"/>
    <property type="match status" value="1"/>
</dbReference>
<dbReference type="InterPro" id="IPR025724">
    <property type="entry name" value="GAG-pre-integrase_dom"/>
</dbReference>
<feature type="region of interest" description="Disordered" evidence="2">
    <location>
        <begin position="1090"/>
        <end position="1126"/>
    </location>
</feature>
<feature type="compositionally biased region" description="Basic and acidic residues" evidence="2">
    <location>
        <begin position="1819"/>
        <end position="1835"/>
    </location>
</feature>
<feature type="region of interest" description="Disordered" evidence="2">
    <location>
        <begin position="1819"/>
        <end position="1844"/>
    </location>
</feature>
<gene>
    <name evidence="5" type="ORF">Tco_1055696</name>
</gene>
<feature type="domain" description="Reverse transcriptase Ty1/copia-type" evidence="3">
    <location>
        <begin position="1515"/>
        <end position="1593"/>
    </location>
</feature>
<proteinExistence type="predicted"/>
<name>A0ABQ5H0N5_9ASTR</name>
<organism evidence="5 6">
    <name type="scientific">Tanacetum coccineum</name>
    <dbReference type="NCBI Taxonomy" id="301880"/>
    <lineage>
        <taxon>Eukaryota</taxon>
        <taxon>Viridiplantae</taxon>
        <taxon>Streptophyta</taxon>
        <taxon>Embryophyta</taxon>
        <taxon>Tracheophyta</taxon>
        <taxon>Spermatophyta</taxon>
        <taxon>Magnoliopsida</taxon>
        <taxon>eudicotyledons</taxon>
        <taxon>Gunneridae</taxon>
        <taxon>Pentapetalae</taxon>
        <taxon>asterids</taxon>
        <taxon>campanulids</taxon>
        <taxon>Asterales</taxon>
        <taxon>Asteraceae</taxon>
        <taxon>Asteroideae</taxon>
        <taxon>Anthemideae</taxon>
        <taxon>Anthemidinae</taxon>
        <taxon>Tanacetum</taxon>
    </lineage>
</organism>
<evidence type="ECO:0000259" key="3">
    <source>
        <dbReference type="Pfam" id="PF07727"/>
    </source>
</evidence>
<protein>
    <submittedName>
        <fullName evidence="5">Retrovirus-related pol polyprotein from transposon TNT 1-94</fullName>
    </submittedName>
</protein>
<feature type="compositionally biased region" description="Basic and acidic residues" evidence="2">
    <location>
        <begin position="1095"/>
        <end position="1107"/>
    </location>
</feature>
<feature type="domain" description="GAG-pre-integrase" evidence="4">
    <location>
        <begin position="1237"/>
        <end position="1309"/>
    </location>
</feature>